<dbReference type="SUPFAM" id="SSF56672">
    <property type="entry name" value="DNA/RNA polymerases"/>
    <property type="match status" value="1"/>
</dbReference>
<dbReference type="InterPro" id="IPR012337">
    <property type="entry name" value="RNaseH-like_sf"/>
</dbReference>
<protein>
    <recommendedName>
        <fullName evidence="19">Integrase catalytic domain-containing protein</fullName>
    </recommendedName>
</protein>
<dbReference type="Pfam" id="PF17921">
    <property type="entry name" value="Integrase_H2C2"/>
    <property type="match status" value="1"/>
</dbReference>
<feature type="coiled-coil region" evidence="13">
    <location>
        <begin position="535"/>
        <end position="562"/>
    </location>
</feature>
<accession>A0A5D3ANF8</accession>
<dbReference type="Gene3D" id="3.10.20.370">
    <property type="match status" value="1"/>
</dbReference>
<evidence type="ECO:0000259" key="15">
    <source>
        <dbReference type="PROSITE" id="PS50013"/>
    </source>
</evidence>
<dbReference type="GO" id="GO:0006310">
    <property type="term" value="P:DNA recombination"/>
    <property type="evidence" value="ECO:0007669"/>
    <property type="project" value="UniProtKB-KW"/>
</dbReference>
<dbReference type="InterPro" id="IPR043502">
    <property type="entry name" value="DNA/RNA_pol_sf"/>
</dbReference>
<keyword evidence="10" id="KW-0238">DNA-binding</keyword>
<evidence type="ECO:0000256" key="4">
    <source>
        <dbReference type="ARBA" id="ARBA00022801"/>
    </source>
</evidence>
<dbReference type="GO" id="GO:0006338">
    <property type="term" value="P:chromatin remodeling"/>
    <property type="evidence" value="ECO:0007669"/>
    <property type="project" value="UniProtKB-ARBA"/>
</dbReference>
<dbReference type="GO" id="GO:0015074">
    <property type="term" value="P:DNA integration"/>
    <property type="evidence" value="ECO:0007669"/>
    <property type="project" value="UniProtKB-KW"/>
</dbReference>
<keyword evidence="12" id="KW-0511">Multifunctional enzyme</keyword>
<feature type="domain" description="Chromo" evidence="15">
    <location>
        <begin position="658"/>
        <end position="716"/>
    </location>
</feature>
<dbReference type="InterPro" id="IPR001584">
    <property type="entry name" value="Integrase_cat-core"/>
</dbReference>
<dbReference type="FunFam" id="3.10.20.370:FF:000001">
    <property type="entry name" value="Retrovirus-related Pol polyprotein from transposon 17.6-like protein"/>
    <property type="match status" value="1"/>
</dbReference>
<dbReference type="SUPFAM" id="SSF53098">
    <property type="entry name" value="Ribonuclease H-like"/>
    <property type="match status" value="1"/>
</dbReference>
<evidence type="ECO:0000256" key="14">
    <source>
        <dbReference type="SAM" id="MobiDB-lite"/>
    </source>
</evidence>
<gene>
    <name evidence="17" type="ORF">B9479_008259</name>
</gene>
<evidence type="ECO:0000256" key="7">
    <source>
        <dbReference type="ARBA" id="ARBA00022908"/>
    </source>
</evidence>
<evidence type="ECO:0000313" key="17">
    <source>
        <dbReference type="EMBL" id="TYJ51186.1"/>
    </source>
</evidence>
<dbReference type="GO" id="GO:0005634">
    <property type="term" value="C:nucleus"/>
    <property type="evidence" value="ECO:0007669"/>
    <property type="project" value="UniProtKB-ARBA"/>
</dbReference>
<feature type="domain" description="Integrase catalytic" evidence="16">
    <location>
        <begin position="348"/>
        <end position="513"/>
    </location>
</feature>
<evidence type="ECO:0000256" key="13">
    <source>
        <dbReference type="SAM" id="Coils"/>
    </source>
</evidence>
<dbReference type="FunFam" id="3.30.420.10:FF:000032">
    <property type="entry name" value="Retrovirus-related Pol polyprotein from transposon 297-like Protein"/>
    <property type="match status" value="1"/>
</dbReference>
<dbReference type="InterPro" id="IPR036397">
    <property type="entry name" value="RNaseH_sf"/>
</dbReference>
<dbReference type="InterPro" id="IPR043128">
    <property type="entry name" value="Rev_trsase/Diguanyl_cyclase"/>
</dbReference>
<dbReference type="Gene3D" id="3.30.420.10">
    <property type="entry name" value="Ribonuclease H-like superfamily/Ribonuclease H"/>
    <property type="match status" value="1"/>
</dbReference>
<dbReference type="InterPro" id="IPR041577">
    <property type="entry name" value="RT_RNaseH_2"/>
</dbReference>
<organism evidence="17 18">
    <name type="scientific">Cryptococcus floricola</name>
    <dbReference type="NCBI Taxonomy" id="2591691"/>
    <lineage>
        <taxon>Eukaryota</taxon>
        <taxon>Fungi</taxon>
        <taxon>Dikarya</taxon>
        <taxon>Basidiomycota</taxon>
        <taxon>Agaricomycotina</taxon>
        <taxon>Tremellomycetes</taxon>
        <taxon>Tremellales</taxon>
        <taxon>Cryptococcaceae</taxon>
        <taxon>Cryptococcus</taxon>
    </lineage>
</organism>
<reference evidence="17 18" key="1">
    <citation type="submission" date="2017-05" db="EMBL/GenBank/DDBJ databases">
        <title>The Genome Sequence of Tsuchiyaea wingfieldii DSM 27421.</title>
        <authorList>
            <person name="Cuomo C."/>
            <person name="Passer A."/>
            <person name="Billmyre B."/>
            <person name="Heitman J."/>
        </authorList>
    </citation>
    <scope>NUCLEOTIDE SEQUENCE [LARGE SCALE GENOMIC DNA]</scope>
    <source>
        <strain evidence="17 18">DSM 27421</strain>
    </source>
</reference>
<dbReference type="GO" id="GO:0006508">
    <property type="term" value="P:proteolysis"/>
    <property type="evidence" value="ECO:0007669"/>
    <property type="project" value="UniProtKB-KW"/>
</dbReference>
<evidence type="ECO:0000256" key="2">
    <source>
        <dbReference type="ARBA" id="ARBA00022723"/>
    </source>
</evidence>
<feature type="compositionally biased region" description="Basic residues" evidence="14">
    <location>
        <begin position="720"/>
        <end position="735"/>
    </location>
</feature>
<keyword evidence="1" id="KW-0645">Protease</keyword>
<evidence type="ECO:0000256" key="12">
    <source>
        <dbReference type="ARBA" id="ARBA00023268"/>
    </source>
</evidence>
<evidence type="ECO:0008006" key="19">
    <source>
        <dbReference type="Google" id="ProtNLM"/>
    </source>
</evidence>
<dbReference type="GO" id="GO:0004190">
    <property type="term" value="F:aspartic-type endopeptidase activity"/>
    <property type="evidence" value="ECO:0007669"/>
    <property type="project" value="UniProtKB-KW"/>
</dbReference>
<dbReference type="GO" id="GO:0046872">
    <property type="term" value="F:metal ion binding"/>
    <property type="evidence" value="ECO:0007669"/>
    <property type="project" value="UniProtKB-KW"/>
</dbReference>
<keyword evidence="13" id="KW-0175">Coiled coil</keyword>
<evidence type="ECO:0000256" key="5">
    <source>
        <dbReference type="ARBA" id="ARBA00022842"/>
    </source>
</evidence>
<dbReference type="Pfam" id="PF00385">
    <property type="entry name" value="Chromo"/>
    <property type="match status" value="1"/>
</dbReference>
<dbReference type="Pfam" id="PF17919">
    <property type="entry name" value="RT_RNaseH_2"/>
    <property type="match status" value="1"/>
</dbReference>
<evidence type="ECO:0000256" key="11">
    <source>
        <dbReference type="ARBA" id="ARBA00023172"/>
    </source>
</evidence>
<keyword evidence="9" id="KW-0548">Nucleotidyltransferase</keyword>
<keyword evidence="5" id="KW-0460">Magnesium</keyword>
<evidence type="ECO:0000256" key="8">
    <source>
        <dbReference type="ARBA" id="ARBA00022918"/>
    </source>
</evidence>
<dbReference type="AlphaFoldDB" id="A0A5D3ANF8"/>
<keyword evidence="6" id="KW-0694">RNA-binding</keyword>
<dbReference type="Gene3D" id="2.40.50.40">
    <property type="match status" value="1"/>
</dbReference>
<dbReference type="PANTHER" id="PTHR37984">
    <property type="entry name" value="PROTEIN CBG26694"/>
    <property type="match status" value="1"/>
</dbReference>
<evidence type="ECO:0000313" key="18">
    <source>
        <dbReference type="Proteomes" id="UP000322245"/>
    </source>
</evidence>
<dbReference type="InterPro" id="IPR016197">
    <property type="entry name" value="Chromo-like_dom_sf"/>
</dbReference>
<dbReference type="EMBL" id="NIDF01000348">
    <property type="protein sequence ID" value="TYJ51186.1"/>
    <property type="molecule type" value="Genomic_DNA"/>
</dbReference>
<dbReference type="InterPro" id="IPR000953">
    <property type="entry name" value="Chromo/chromo_shadow_dom"/>
</dbReference>
<dbReference type="FunFam" id="1.10.340.70:FF:000001">
    <property type="entry name" value="Retrovirus-related Pol polyprotein from transposon gypsy-like Protein"/>
    <property type="match status" value="1"/>
</dbReference>
<evidence type="ECO:0000256" key="10">
    <source>
        <dbReference type="ARBA" id="ARBA00023125"/>
    </source>
</evidence>
<dbReference type="CDD" id="cd09274">
    <property type="entry name" value="RNase_HI_RT_Ty3"/>
    <property type="match status" value="1"/>
</dbReference>
<dbReference type="GO" id="GO:0003964">
    <property type="term" value="F:RNA-directed DNA polymerase activity"/>
    <property type="evidence" value="ECO:0007669"/>
    <property type="project" value="UniProtKB-KW"/>
</dbReference>
<dbReference type="GO" id="GO:0003887">
    <property type="term" value="F:DNA-directed DNA polymerase activity"/>
    <property type="evidence" value="ECO:0007669"/>
    <property type="project" value="UniProtKB-KW"/>
</dbReference>
<keyword evidence="11" id="KW-0233">DNA recombination</keyword>
<proteinExistence type="predicted"/>
<dbReference type="GO" id="GO:0003723">
    <property type="term" value="F:RNA binding"/>
    <property type="evidence" value="ECO:0007669"/>
    <property type="project" value="UniProtKB-KW"/>
</dbReference>
<sequence>TLMRFLGMCGYYRKFVQGFAQLAEPLHKLLVKNTQWLWSPSCQQAFENLRDKLCSAPILAHPDYSKPFILSTDASTVGLGAILSQRDDKHHEHPIVYLSRSLQGAEKRYTATELECLAIVWALSKLRGYVEGATLEIITDHSALQWILSFKGTNSRLLRWSFELQQWRPNITITHKPGKNHTNVDTLSRIPPETTPVQILSISINPTNDDEETNSPYSTPEVAQKFFRQIKAGYQDDRFKKVIDQLQSDDNHPEYKYYHLLDGILYFTAPNSDVARTCVPKSKTLRKDIMHDYHASATAAHLGIHKTQERISALYYWPGMFKDIANYVRTCPSCQANKPSNQGPKGLLQPLPIPAERWHTVSLDFLGPLSPSGPTKFNMILVVVDKLTKCSHFIPCHQTDTAPIIAGLFFDNIIRHHGLPKVLLSDRDAKFTSLFWSSLFRRFGTKLAMSSSYHPQTDGQSESMVKTVKTMLRQMCAKQSEWSTHLPAVEFAYNSAKHPSTGLTPFELDLGYSPRAPHDFAALATADVPSAESFAERLHLLLRQAQDALARAQEAQAEQYNKGRSPSTYEAGQLVLLSTKYTYPPFFRAEASKALLPPFIGPYQIARVINPTVMKLDLPPHITAHSSVNIQYLKPYHNDPYEREPPPPPPVNIDENRYEIDFIRGHRQRARHTEFLIHWLGYPDHEDSWVPESQMTAPEAIADYWSRTEQQEPHISTQKTPRRARQRGAARAYKH</sequence>
<dbReference type="Gene3D" id="3.30.70.270">
    <property type="match status" value="1"/>
</dbReference>
<keyword evidence="18" id="KW-1185">Reference proteome</keyword>
<dbReference type="PROSITE" id="PS50994">
    <property type="entry name" value="INTEGRASE"/>
    <property type="match status" value="1"/>
</dbReference>
<dbReference type="InterPro" id="IPR041588">
    <property type="entry name" value="Integrase_H2C2"/>
</dbReference>
<feature type="non-terminal residue" evidence="17">
    <location>
        <position position="1"/>
    </location>
</feature>
<dbReference type="SMART" id="SM00298">
    <property type="entry name" value="CHROMO"/>
    <property type="match status" value="1"/>
</dbReference>
<keyword evidence="3" id="KW-0064">Aspartyl protease</keyword>
<evidence type="ECO:0000259" key="16">
    <source>
        <dbReference type="PROSITE" id="PS50994"/>
    </source>
</evidence>
<comment type="caution">
    <text evidence="17">The sequence shown here is derived from an EMBL/GenBank/DDBJ whole genome shotgun (WGS) entry which is preliminary data.</text>
</comment>
<dbReference type="PROSITE" id="PS50013">
    <property type="entry name" value="CHROMO_2"/>
    <property type="match status" value="1"/>
</dbReference>
<keyword evidence="9" id="KW-0808">Transferase</keyword>
<evidence type="ECO:0000256" key="9">
    <source>
        <dbReference type="ARBA" id="ARBA00022932"/>
    </source>
</evidence>
<evidence type="ECO:0000256" key="1">
    <source>
        <dbReference type="ARBA" id="ARBA00022670"/>
    </source>
</evidence>
<evidence type="ECO:0000256" key="3">
    <source>
        <dbReference type="ARBA" id="ARBA00022750"/>
    </source>
</evidence>
<dbReference type="Proteomes" id="UP000322245">
    <property type="component" value="Unassembled WGS sequence"/>
</dbReference>
<evidence type="ECO:0000256" key="6">
    <source>
        <dbReference type="ARBA" id="ARBA00022884"/>
    </source>
</evidence>
<dbReference type="Pfam" id="PF24626">
    <property type="entry name" value="SH3_Tf2-1"/>
    <property type="match status" value="1"/>
</dbReference>
<feature type="region of interest" description="Disordered" evidence="14">
    <location>
        <begin position="706"/>
        <end position="735"/>
    </location>
</feature>
<keyword evidence="4" id="KW-0378">Hydrolase</keyword>
<dbReference type="InterPro" id="IPR056924">
    <property type="entry name" value="SH3_Tf2-1"/>
</dbReference>
<keyword evidence="2" id="KW-0479">Metal-binding</keyword>
<dbReference type="Gene3D" id="1.10.340.70">
    <property type="match status" value="1"/>
</dbReference>
<dbReference type="FunFam" id="3.30.70.270:FF:000020">
    <property type="entry name" value="Transposon Tf2-6 polyprotein-like Protein"/>
    <property type="match status" value="1"/>
</dbReference>
<keyword evidence="8" id="KW-0695">RNA-directed DNA polymerase</keyword>
<name>A0A5D3ANF8_9TREE</name>
<dbReference type="InterPro" id="IPR023780">
    <property type="entry name" value="Chromo_domain"/>
</dbReference>
<keyword evidence="9" id="KW-0239">DNA-directed DNA polymerase</keyword>
<dbReference type="InterPro" id="IPR050951">
    <property type="entry name" value="Retrovirus_Pol_polyprotein"/>
</dbReference>
<dbReference type="SUPFAM" id="SSF54160">
    <property type="entry name" value="Chromo domain-like"/>
    <property type="match status" value="1"/>
</dbReference>
<dbReference type="PANTHER" id="PTHR37984:SF5">
    <property type="entry name" value="PROTEIN NYNRIN-LIKE"/>
    <property type="match status" value="1"/>
</dbReference>
<keyword evidence="7" id="KW-0229">DNA integration</keyword>
<dbReference type="CDD" id="cd00024">
    <property type="entry name" value="CD_CSD"/>
    <property type="match status" value="1"/>
</dbReference>
<dbReference type="GO" id="GO:0003677">
    <property type="term" value="F:DNA binding"/>
    <property type="evidence" value="ECO:0007669"/>
    <property type="project" value="UniProtKB-KW"/>
</dbReference>